<name>A0A7D5IS94_9MICO</name>
<accession>A0A7D5IS94</accession>
<proteinExistence type="predicted"/>
<dbReference type="EMBL" id="CP058316">
    <property type="protein sequence ID" value="QLD11377.1"/>
    <property type="molecule type" value="Genomic_DNA"/>
</dbReference>
<dbReference type="AlphaFoldDB" id="A0A7D5IS94"/>
<gene>
    <name evidence="1" type="ORF">HW566_06065</name>
</gene>
<dbReference type="RefSeq" id="WP_178011275.1">
    <property type="nucleotide sequence ID" value="NZ_CP058316.1"/>
</dbReference>
<evidence type="ECO:0000313" key="1">
    <source>
        <dbReference type="EMBL" id="QLD11377.1"/>
    </source>
</evidence>
<organism evidence="1 2">
    <name type="scientific">Microbacterium oleivorans</name>
    <dbReference type="NCBI Taxonomy" id="273677"/>
    <lineage>
        <taxon>Bacteria</taxon>
        <taxon>Bacillati</taxon>
        <taxon>Actinomycetota</taxon>
        <taxon>Actinomycetes</taxon>
        <taxon>Micrococcales</taxon>
        <taxon>Microbacteriaceae</taxon>
        <taxon>Microbacterium</taxon>
    </lineage>
</organism>
<protein>
    <submittedName>
        <fullName evidence="1">Uncharacterized protein</fullName>
    </submittedName>
</protein>
<reference evidence="1 2" key="1">
    <citation type="submission" date="2020-06" db="EMBL/GenBank/DDBJ databases">
        <authorList>
            <person name="Jo H."/>
        </authorList>
    </citation>
    <scope>NUCLEOTIDE SEQUENCE [LARGE SCALE GENOMIC DNA]</scope>
    <source>
        <strain evidence="1 2">I46</strain>
    </source>
</reference>
<dbReference type="Proteomes" id="UP000509638">
    <property type="component" value="Chromosome"/>
</dbReference>
<sequence>MNQPEKNVRQLWNAILDLQTMVYGRSSSVTRGRFRFAGNESLLVQGSQKVEGWLVVTGTERVTGTLEVQGRLIASGAIGLTGPTSITGSTTIAGDVSLKGTMAVDGGEIQVKGGDSPATLRDGAMSFATGGKVEADAASGGVRLAAGSGNKVYVGDGIVAVQLAGGGTLTITEGGTTINDPNGVTVSSDLRVTGATTVDRTDTVTGVESNAYIDPATGRIQRIL</sequence>
<evidence type="ECO:0000313" key="2">
    <source>
        <dbReference type="Proteomes" id="UP000509638"/>
    </source>
</evidence>